<comment type="caution">
    <text evidence="5">The sequence shown here is derived from an EMBL/GenBank/DDBJ whole genome shotgun (WGS) entry which is preliminary data.</text>
</comment>
<dbReference type="Proteomes" id="UP000054729">
    <property type="component" value="Unassembled WGS sequence"/>
</dbReference>
<dbReference type="PATRIC" id="fig|66969.6.peg.2028"/>
<protein>
    <recommendedName>
        <fullName evidence="3">Putative Fis-like DNA-binding protein</fullName>
    </recommendedName>
</protein>
<name>A0A0W1AAN7_9GAMM</name>
<dbReference type="PRINTS" id="PR01590">
    <property type="entry name" value="HTHFIS"/>
</dbReference>
<dbReference type="InterPro" id="IPR005412">
    <property type="entry name" value="Fis_DNA-bd"/>
</dbReference>
<dbReference type="Pfam" id="PF02954">
    <property type="entry name" value="HTH_8"/>
    <property type="match status" value="1"/>
</dbReference>
<accession>A0A0W1AAN7</accession>
<evidence type="ECO:0000313" key="5">
    <source>
        <dbReference type="EMBL" id="KTD78430.1"/>
    </source>
</evidence>
<evidence type="ECO:0000259" key="4">
    <source>
        <dbReference type="Pfam" id="PF02954"/>
    </source>
</evidence>
<dbReference type="InterPro" id="IPR002197">
    <property type="entry name" value="HTH_Fis"/>
</dbReference>
<gene>
    <name evidence="5" type="primary">fis_2</name>
    <name evidence="5" type="ORF">Lwal_1865</name>
</gene>
<evidence type="ECO:0000256" key="2">
    <source>
        <dbReference type="ARBA" id="ARBA00023125"/>
    </source>
</evidence>
<evidence type="ECO:0000313" key="6">
    <source>
        <dbReference type="Proteomes" id="UP000054729"/>
    </source>
</evidence>
<evidence type="ECO:0000256" key="1">
    <source>
        <dbReference type="ARBA" id="ARBA00008559"/>
    </source>
</evidence>
<dbReference type="EMBL" id="LNZB01000041">
    <property type="protein sequence ID" value="KTD78430.1"/>
    <property type="molecule type" value="Genomic_DNA"/>
</dbReference>
<keyword evidence="2" id="KW-0238">DNA-binding</keyword>
<dbReference type="GO" id="GO:0043565">
    <property type="term" value="F:sequence-specific DNA binding"/>
    <property type="evidence" value="ECO:0007669"/>
    <property type="project" value="InterPro"/>
</dbReference>
<evidence type="ECO:0000256" key="3">
    <source>
        <dbReference type="ARBA" id="ARBA00029540"/>
    </source>
</evidence>
<feature type="domain" description="DNA binding HTH" evidence="4">
    <location>
        <begin position="45"/>
        <end position="85"/>
    </location>
</feature>
<reference evidence="5 6" key="1">
    <citation type="submission" date="2015-11" db="EMBL/GenBank/DDBJ databases">
        <title>Genomic analysis of 38 Legionella species identifies large and diverse effector repertoires.</title>
        <authorList>
            <person name="Burstein D."/>
            <person name="Amaro F."/>
            <person name="Zusman T."/>
            <person name="Lifshitz Z."/>
            <person name="Cohen O."/>
            <person name="Gilbert J.A."/>
            <person name="Pupko T."/>
            <person name="Shuman H.A."/>
            <person name="Segal G."/>
        </authorList>
    </citation>
    <scope>NUCLEOTIDE SEQUENCE [LARGE SCALE GENOMIC DNA]</scope>
    <source>
        <strain evidence="5 6">ATCC 51914</strain>
    </source>
</reference>
<dbReference type="InterPro" id="IPR009057">
    <property type="entry name" value="Homeodomain-like_sf"/>
</dbReference>
<comment type="similarity">
    <text evidence="1">Belongs to the transcriptional regulatory Fis family.</text>
</comment>
<dbReference type="RefSeq" id="WP_058480518.1">
    <property type="nucleotide sequence ID" value="NZ_CAAAIQ010000004.1"/>
</dbReference>
<dbReference type="PIRSF" id="PIRSF002097">
    <property type="entry name" value="DNA-binding_Fis"/>
    <property type="match status" value="1"/>
</dbReference>
<dbReference type="STRING" id="66969.Lwal_1865"/>
<keyword evidence="6" id="KW-1185">Reference proteome</keyword>
<dbReference type="InterPro" id="IPR050207">
    <property type="entry name" value="Trans_regulatory_Fis"/>
</dbReference>
<dbReference type="SUPFAM" id="SSF46689">
    <property type="entry name" value="Homeodomain-like"/>
    <property type="match status" value="1"/>
</dbReference>
<proteinExistence type="inferred from homology"/>
<sequence>MNAVMQQVVQGTDALTHQVISAVKGYLTNVSGGKDANLNLYQLIVEEVEAPLFRTVMELTRYNQSKAARVLGVSRGTLRTKLKRYFDDEFIGTRDF</sequence>
<dbReference type="OrthoDB" id="9802388at2"/>
<dbReference type="AlphaFoldDB" id="A0A0W1AAN7"/>
<dbReference type="PANTHER" id="PTHR47918">
    <property type="entry name" value="DNA-BINDING PROTEIN FIS"/>
    <property type="match status" value="1"/>
</dbReference>
<dbReference type="GO" id="GO:0006355">
    <property type="term" value="P:regulation of DNA-templated transcription"/>
    <property type="evidence" value="ECO:0007669"/>
    <property type="project" value="InterPro"/>
</dbReference>
<dbReference type="PANTHER" id="PTHR47918:SF1">
    <property type="entry name" value="DNA-BINDING PROTEIN FIS"/>
    <property type="match status" value="1"/>
</dbReference>
<dbReference type="Gene3D" id="1.10.10.60">
    <property type="entry name" value="Homeodomain-like"/>
    <property type="match status" value="1"/>
</dbReference>
<organism evidence="5 6">
    <name type="scientific">Legionella waltersii</name>
    <dbReference type="NCBI Taxonomy" id="66969"/>
    <lineage>
        <taxon>Bacteria</taxon>
        <taxon>Pseudomonadati</taxon>
        <taxon>Pseudomonadota</taxon>
        <taxon>Gammaproteobacteria</taxon>
        <taxon>Legionellales</taxon>
        <taxon>Legionellaceae</taxon>
        <taxon>Legionella</taxon>
    </lineage>
</organism>